<comment type="caution">
    <text evidence="1">The sequence shown here is derived from an EMBL/GenBank/DDBJ whole genome shotgun (WGS) entry which is preliminary data.</text>
</comment>
<accession>A0A258HMN0</accession>
<evidence type="ECO:0000313" key="1">
    <source>
        <dbReference type="EMBL" id="OYX57854.1"/>
    </source>
</evidence>
<dbReference type="Proteomes" id="UP000216147">
    <property type="component" value="Unassembled WGS sequence"/>
</dbReference>
<evidence type="ECO:0000313" key="2">
    <source>
        <dbReference type="Proteomes" id="UP000216147"/>
    </source>
</evidence>
<proteinExistence type="predicted"/>
<gene>
    <name evidence="1" type="ORF">B7Y86_05130</name>
</gene>
<sequence length="108" mass="11123">MDVAEALAEIDALKASLEDVCDAIMTRAEQGVIVTADPPIDAVAVAAVFSEIMVLCAFQDLAGQRLSRLSQALGGGPVDNRPDARLLNGPANAGGLDQEAADAVFDDL</sequence>
<evidence type="ECO:0008006" key="3">
    <source>
        <dbReference type="Google" id="ProtNLM"/>
    </source>
</evidence>
<organism evidence="1 2">
    <name type="scientific">Brevundimonas subvibrioides</name>
    <dbReference type="NCBI Taxonomy" id="74313"/>
    <lineage>
        <taxon>Bacteria</taxon>
        <taxon>Pseudomonadati</taxon>
        <taxon>Pseudomonadota</taxon>
        <taxon>Alphaproteobacteria</taxon>
        <taxon>Caulobacterales</taxon>
        <taxon>Caulobacteraceae</taxon>
        <taxon>Brevundimonas</taxon>
    </lineage>
</organism>
<dbReference type="AlphaFoldDB" id="A0A258HMN0"/>
<dbReference type="EMBL" id="NCEQ01000004">
    <property type="protein sequence ID" value="OYX57854.1"/>
    <property type="molecule type" value="Genomic_DNA"/>
</dbReference>
<dbReference type="SUPFAM" id="SSF75708">
    <property type="entry name" value="Chemotaxis phosphatase CheZ"/>
    <property type="match status" value="1"/>
</dbReference>
<reference evidence="1 2" key="1">
    <citation type="submission" date="2017-03" db="EMBL/GenBank/DDBJ databases">
        <title>Lifting the veil on microbial sulfur biogeochemistry in mining wastewaters.</title>
        <authorList>
            <person name="Kantor R.S."/>
            <person name="Colenbrander Nelson T."/>
            <person name="Marshall S."/>
            <person name="Bennett D."/>
            <person name="Apte S."/>
            <person name="Camacho D."/>
            <person name="Thomas B.C."/>
            <person name="Warren L.A."/>
            <person name="Banfield J.F."/>
        </authorList>
    </citation>
    <scope>NUCLEOTIDE SEQUENCE [LARGE SCALE GENOMIC DNA]</scope>
    <source>
        <strain evidence="1">32-68-21</strain>
    </source>
</reference>
<protein>
    <recommendedName>
        <fullName evidence="3">Chemotaxis protein CheZ</fullName>
    </recommendedName>
</protein>
<name>A0A258HMN0_9CAUL</name>